<protein>
    <submittedName>
        <fullName evidence="2">Uncharacterized protein</fullName>
    </submittedName>
</protein>
<organism evidence="2 3">
    <name type="scientific">SAR86 cluster bacterium SAR86E</name>
    <dbReference type="NCBI Taxonomy" id="1208365"/>
    <lineage>
        <taxon>Bacteria</taxon>
        <taxon>Pseudomonadati</taxon>
        <taxon>Pseudomonadota</taxon>
        <taxon>Gammaproteobacteria</taxon>
        <taxon>SAR86 cluster</taxon>
    </lineage>
</organism>
<dbReference type="Proteomes" id="UP000010310">
    <property type="component" value="Unassembled WGS sequence"/>
</dbReference>
<gene>
    <name evidence="2" type="ORF">B273_0298</name>
</gene>
<name>K6GJN9_9GAMM</name>
<accession>K6GJN9</accession>
<sequence>MKKLFLIPMALFMMAFQSVQADGYIASYSIKVSDVPAFAESFNNLMSSDFGTNFPGTVTLGHFAFNGYDDATHAVVISYDSEADMAKGTQMFYTPTFGAFLNDVQDISEPVEQSLNRKLISGGNNNQADNSVYTTYYMSVKSPKKYAAAWKKLIDAQVANENISGSYGLRAHTHGNNNYYSHYAYTGSTNIEAAIEEQKNLMNSNSFATFSKSVKREVKKTTMMVVMAVYNYPTS</sequence>
<reference evidence="2 3" key="1">
    <citation type="submission" date="2012-09" db="EMBL/GenBank/DDBJ databases">
        <authorList>
            <person name="Dupont C.L."/>
            <person name="Rusch D.B."/>
            <person name="Lombardo M.-J."/>
            <person name="Novotny M."/>
            <person name="Yee-Greenbaum J."/>
            <person name="Laskin R."/>
        </authorList>
    </citation>
    <scope>NUCLEOTIDE SEQUENCE [LARGE SCALE GENOMIC DNA]</scope>
    <source>
        <strain evidence="2">SAR86E</strain>
    </source>
</reference>
<evidence type="ECO:0000313" key="3">
    <source>
        <dbReference type="Proteomes" id="UP000010310"/>
    </source>
</evidence>
<dbReference type="STRING" id="1208365.B273_0298"/>
<proteinExistence type="predicted"/>
<feature type="signal peptide" evidence="1">
    <location>
        <begin position="1"/>
        <end position="21"/>
    </location>
</feature>
<evidence type="ECO:0000256" key="1">
    <source>
        <dbReference type="SAM" id="SignalP"/>
    </source>
</evidence>
<keyword evidence="1" id="KW-0732">Signal</keyword>
<evidence type="ECO:0000313" key="2">
    <source>
        <dbReference type="EMBL" id="EKO37185.1"/>
    </source>
</evidence>
<dbReference type="EMBL" id="AMWX01000001">
    <property type="protein sequence ID" value="EKO37185.1"/>
    <property type="molecule type" value="Genomic_DNA"/>
</dbReference>
<keyword evidence="3" id="KW-1185">Reference proteome</keyword>
<comment type="caution">
    <text evidence="2">The sequence shown here is derived from an EMBL/GenBank/DDBJ whole genome shotgun (WGS) entry which is preliminary data.</text>
</comment>
<dbReference type="AlphaFoldDB" id="K6GJN9"/>
<feature type="chain" id="PRO_5003891321" evidence="1">
    <location>
        <begin position="22"/>
        <end position="235"/>
    </location>
</feature>